<name>A0ABQ2NY56_9BACI</name>
<dbReference type="RefSeq" id="WP_188735521.1">
    <property type="nucleotide sequence ID" value="NZ_BMLW01000010.1"/>
</dbReference>
<accession>A0ABQ2NY56</accession>
<evidence type="ECO:0000313" key="1">
    <source>
        <dbReference type="EMBL" id="GGP13530.1"/>
    </source>
</evidence>
<sequence length="131" mass="14985">MAKADNKENITWISNEVSRGAFITVDKQKRLFVSTEARQLMNVPDGYFELIIGYDAVNKRIVAAKPDVVRVPDVKPFKFDKRAYAKSLKFVQNTKLSEDDLPIRFNYIGKDYASYKGAHAFQLEDYEAPDA</sequence>
<organism evidence="1 2">
    <name type="scientific">Oceanobacillus neutriphilus</name>
    <dbReference type="NCBI Taxonomy" id="531815"/>
    <lineage>
        <taxon>Bacteria</taxon>
        <taxon>Bacillati</taxon>
        <taxon>Bacillota</taxon>
        <taxon>Bacilli</taxon>
        <taxon>Bacillales</taxon>
        <taxon>Bacillaceae</taxon>
        <taxon>Oceanobacillus</taxon>
    </lineage>
</organism>
<gene>
    <name evidence="1" type="ORF">GCM10011346_33890</name>
</gene>
<proteinExistence type="predicted"/>
<evidence type="ECO:0000313" key="2">
    <source>
        <dbReference type="Proteomes" id="UP000641206"/>
    </source>
</evidence>
<protein>
    <submittedName>
        <fullName evidence="1">Uncharacterized protein</fullName>
    </submittedName>
</protein>
<comment type="caution">
    <text evidence="1">The sequence shown here is derived from an EMBL/GenBank/DDBJ whole genome shotgun (WGS) entry which is preliminary data.</text>
</comment>
<dbReference type="EMBL" id="BMLW01000010">
    <property type="protein sequence ID" value="GGP13530.1"/>
    <property type="molecule type" value="Genomic_DNA"/>
</dbReference>
<reference evidence="2" key="1">
    <citation type="journal article" date="2019" name="Int. J. Syst. Evol. Microbiol.">
        <title>The Global Catalogue of Microorganisms (GCM) 10K type strain sequencing project: providing services to taxonomists for standard genome sequencing and annotation.</title>
        <authorList>
            <consortium name="The Broad Institute Genomics Platform"/>
            <consortium name="The Broad Institute Genome Sequencing Center for Infectious Disease"/>
            <person name="Wu L."/>
            <person name="Ma J."/>
        </authorList>
    </citation>
    <scope>NUCLEOTIDE SEQUENCE [LARGE SCALE GENOMIC DNA]</scope>
    <source>
        <strain evidence="2">CGMCC 1.7693</strain>
    </source>
</reference>
<keyword evidence="2" id="KW-1185">Reference proteome</keyword>
<dbReference type="Proteomes" id="UP000641206">
    <property type="component" value="Unassembled WGS sequence"/>
</dbReference>